<proteinExistence type="predicted"/>
<keyword evidence="6" id="KW-1185">Reference proteome</keyword>
<name>A0ABW0SLU2_9GAMM</name>
<dbReference type="Gene3D" id="3.30.70.270">
    <property type="match status" value="1"/>
</dbReference>
<dbReference type="CDD" id="cd00130">
    <property type="entry name" value="PAS"/>
    <property type="match status" value="2"/>
</dbReference>
<dbReference type="InterPro" id="IPR035965">
    <property type="entry name" value="PAS-like_dom_sf"/>
</dbReference>
<gene>
    <name evidence="5" type="ORF">ACFPN1_06405</name>
</gene>
<organism evidence="5 6">
    <name type="scientific">Lysobacter yangpyeongensis</name>
    <dbReference type="NCBI Taxonomy" id="346182"/>
    <lineage>
        <taxon>Bacteria</taxon>
        <taxon>Pseudomonadati</taxon>
        <taxon>Pseudomonadota</taxon>
        <taxon>Gammaproteobacteria</taxon>
        <taxon>Lysobacterales</taxon>
        <taxon>Lysobacteraceae</taxon>
        <taxon>Lysobacter</taxon>
    </lineage>
</organism>
<evidence type="ECO:0000313" key="5">
    <source>
        <dbReference type="EMBL" id="MFC5569689.1"/>
    </source>
</evidence>
<comment type="caution">
    <text evidence="5">The sequence shown here is derived from an EMBL/GenBank/DDBJ whole genome shotgun (WGS) entry which is preliminary data.</text>
</comment>
<evidence type="ECO:0000256" key="1">
    <source>
        <dbReference type="PROSITE-ProRule" id="PRU00169"/>
    </source>
</evidence>
<dbReference type="NCBIfam" id="TIGR00229">
    <property type="entry name" value="sensory_box"/>
    <property type="match status" value="2"/>
</dbReference>
<dbReference type="SUPFAM" id="SSF55073">
    <property type="entry name" value="Nucleotide cyclase"/>
    <property type="match status" value="1"/>
</dbReference>
<dbReference type="Pfam" id="PF00072">
    <property type="entry name" value="Response_reg"/>
    <property type="match status" value="1"/>
</dbReference>
<dbReference type="PANTHER" id="PTHR44757">
    <property type="entry name" value="DIGUANYLATE CYCLASE DGCP"/>
    <property type="match status" value="1"/>
</dbReference>
<dbReference type="InterPro" id="IPR013656">
    <property type="entry name" value="PAS_4"/>
</dbReference>
<dbReference type="SMART" id="SM00448">
    <property type="entry name" value="REC"/>
    <property type="match status" value="1"/>
</dbReference>
<dbReference type="Pfam" id="PF08448">
    <property type="entry name" value="PAS_4"/>
    <property type="match status" value="1"/>
</dbReference>
<dbReference type="SUPFAM" id="SSF52172">
    <property type="entry name" value="CheY-like"/>
    <property type="match status" value="1"/>
</dbReference>
<dbReference type="Pfam" id="PF13188">
    <property type="entry name" value="PAS_8"/>
    <property type="match status" value="1"/>
</dbReference>
<dbReference type="InterPro" id="IPR043128">
    <property type="entry name" value="Rev_trsase/Diguanyl_cyclase"/>
</dbReference>
<dbReference type="CDD" id="cd01949">
    <property type="entry name" value="GGDEF"/>
    <property type="match status" value="1"/>
</dbReference>
<dbReference type="Gene3D" id="3.40.50.2300">
    <property type="match status" value="1"/>
</dbReference>
<evidence type="ECO:0000259" key="2">
    <source>
        <dbReference type="PROSITE" id="PS50110"/>
    </source>
</evidence>
<feature type="domain" description="GGDEF" evidence="4">
    <location>
        <begin position="418"/>
        <end position="540"/>
    </location>
</feature>
<dbReference type="InterPro" id="IPR052155">
    <property type="entry name" value="Biofilm_reg_signaling"/>
</dbReference>
<dbReference type="EMBL" id="JBHSNM010000001">
    <property type="protein sequence ID" value="MFC5569689.1"/>
    <property type="molecule type" value="Genomic_DNA"/>
</dbReference>
<feature type="modified residue" description="4-aspartylphosphate" evidence="1">
    <location>
        <position position="66"/>
    </location>
</feature>
<dbReference type="InterPro" id="IPR029787">
    <property type="entry name" value="Nucleotide_cyclase"/>
</dbReference>
<feature type="domain" description="PAS" evidence="3">
    <location>
        <begin position="144"/>
        <end position="187"/>
    </location>
</feature>
<dbReference type="Gene3D" id="3.30.450.20">
    <property type="entry name" value="PAS domain"/>
    <property type="match status" value="2"/>
</dbReference>
<dbReference type="PROSITE" id="PS50112">
    <property type="entry name" value="PAS"/>
    <property type="match status" value="2"/>
</dbReference>
<dbReference type="SUPFAM" id="SSF55785">
    <property type="entry name" value="PYP-like sensor domain (PAS domain)"/>
    <property type="match status" value="2"/>
</dbReference>
<dbReference type="InterPro" id="IPR001789">
    <property type="entry name" value="Sig_transdc_resp-reg_receiver"/>
</dbReference>
<evidence type="ECO:0000313" key="6">
    <source>
        <dbReference type="Proteomes" id="UP001596036"/>
    </source>
</evidence>
<dbReference type="CDD" id="cd00156">
    <property type="entry name" value="REC"/>
    <property type="match status" value="1"/>
</dbReference>
<accession>A0ABW0SLU2</accession>
<dbReference type="SMART" id="SM00267">
    <property type="entry name" value="GGDEF"/>
    <property type="match status" value="1"/>
</dbReference>
<keyword evidence="1" id="KW-0597">Phosphoprotein</keyword>
<reference evidence="6" key="1">
    <citation type="journal article" date="2019" name="Int. J. Syst. Evol. Microbiol.">
        <title>The Global Catalogue of Microorganisms (GCM) 10K type strain sequencing project: providing services to taxonomists for standard genome sequencing and annotation.</title>
        <authorList>
            <consortium name="The Broad Institute Genomics Platform"/>
            <consortium name="The Broad Institute Genome Sequencing Center for Infectious Disease"/>
            <person name="Wu L."/>
            <person name="Ma J."/>
        </authorList>
    </citation>
    <scope>NUCLEOTIDE SEQUENCE [LARGE SCALE GENOMIC DNA]</scope>
    <source>
        <strain evidence="6">KACC 11407</strain>
    </source>
</reference>
<dbReference type="PANTHER" id="PTHR44757:SF2">
    <property type="entry name" value="BIOFILM ARCHITECTURE MAINTENANCE PROTEIN MBAA"/>
    <property type="match status" value="1"/>
</dbReference>
<dbReference type="PROSITE" id="PS50887">
    <property type="entry name" value="GGDEF"/>
    <property type="match status" value="1"/>
</dbReference>
<protein>
    <submittedName>
        <fullName evidence="5">PAS domain S-box protein</fullName>
    </submittedName>
</protein>
<evidence type="ECO:0000259" key="3">
    <source>
        <dbReference type="PROSITE" id="PS50112"/>
    </source>
</evidence>
<feature type="domain" description="Response regulatory" evidence="2">
    <location>
        <begin position="9"/>
        <end position="131"/>
    </location>
</feature>
<dbReference type="PROSITE" id="PS50110">
    <property type="entry name" value="RESPONSE_REGULATORY"/>
    <property type="match status" value="1"/>
</dbReference>
<dbReference type="InterPro" id="IPR000014">
    <property type="entry name" value="PAS"/>
</dbReference>
<dbReference type="Pfam" id="PF00990">
    <property type="entry name" value="GGDEF"/>
    <property type="match status" value="1"/>
</dbReference>
<dbReference type="Proteomes" id="UP001596036">
    <property type="component" value="Unassembled WGS sequence"/>
</dbReference>
<evidence type="ECO:0000259" key="4">
    <source>
        <dbReference type="PROSITE" id="PS50887"/>
    </source>
</evidence>
<dbReference type="InterPro" id="IPR011006">
    <property type="entry name" value="CheY-like_superfamily"/>
</dbReference>
<dbReference type="NCBIfam" id="TIGR00254">
    <property type="entry name" value="GGDEF"/>
    <property type="match status" value="1"/>
</dbReference>
<dbReference type="SMART" id="SM00091">
    <property type="entry name" value="PAS"/>
    <property type="match status" value="2"/>
</dbReference>
<feature type="domain" description="PAS" evidence="3">
    <location>
        <begin position="269"/>
        <end position="339"/>
    </location>
</feature>
<sequence>MTPMSNARNVLLVEDDNIDAQLIEVHLSKAAPVREQTFQIDRVASFTAAMRRLAEPDRHYDVVLLDRGLPDTDRASAIETLRERFPALPIVVLTGLDDAATAMEAVEHGAQDYLVKGRVTAESLSRVLHYAITRQKMEQQLREREAEHRALFDQNPVPIWVYDLETLQILEANGAAERNYGWTREEFRAMRITDLGMPAGADAESGDMVLDGVVQRHRTRHGDEILADVSVHTMEFRGRNACLVLALDVTETQRLVEEQAFTVKALTTSEQRYRELFEHGLGLICEHSLDGTVLAANPAAAQALGYESHELAGISLAELVPERFRDQVRLYLETVARQGSFTGMMTVQRRDGQWRAWRFHNRLYADGNATPVVIGHAQDLTDEIRRQQEVEDASLTDPLTGARNRRYLDYLQRGGELKHWGCVLVDLDHFKQINDTYGHERGDEVLVGVVVFLKSQTRSDDVVVRMGGDEFMVLLFNEAAANAPALVERITEAAAQGKSPCGLSLGWAIRADSETLDRTMARADQQLYEKRRHRRGEHAE</sequence>
<dbReference type="InterPro" id="IPR000160">
    <property type="entry name" value="GGDEF_dom"/>
</dbReference>